<evidence type="ECO:0000313" key="2">
    <source>
        <dbReference type="EMBL" id="ETZ07234.1"/>
    </source>
</evidence>
<proteinExistence type="predicted"/>
<dbReference type="EMBL" id="AWTR02000059">
    <property type="protein sequence ID" value="ETZ07234.1"/>
    <property type="molecule type" value="Genomic_DNA"/>
</dbReference>
<comment type="caution">
    <text evidence="2">The sequence shown here is derived from an EMBL/GenBank/DDBJ whole genome shotgun (WGS) entry which is preliminary data.</text>
</comment>
<evidence type="ECO:0000313" key="3">
    <source>
        <dbReference type="Proteomes" id="UP000019112"/>
    </source>
</evidence>
<dbReference type="RefSeq" id="WP_021827236.1">
    <property type="nucleotide sequence ID" value="NZ_AWTR02000059.1"/>
</dbReference>
<dbReference type="InterPro" id="IPR036388">
    <property type="entry name" value="WH-like_DNA-bd_sf"/>
</dbReference>
<sequence>MSTSPYSIDLREKVINFIKAGNSQKEASRVFGINKMTINRWHLRYKSEGHFHPKIRLGAKPTIEKESFIQYVTNHPDARSEDIAREFGISASGARYWLRRVGFSYKKKPSPMWKQVKKNEIHTKKR</sequence>
<dbReference type="Gene3D" id="1.10.10.10">
    <property type="entry name" value="Winged helix-like DNA-binding domain superfamily/Winged helix DNA-binding domain"/>
    <property type="match status" value="1"/>
</dbReference>
<dbReference type="SUPFAM" id="SSF46689">
    <property type="entry name" value="Homeodomain-like"/>
    <property type="match status" value="1"/>
</dbReference>
<feature type="domain" description="Transposase Synechocystis PCC 6803" evidence="1">
    <location>
        <begin position="6"/>
        <end position="125"/>
    </location>
</feature>
<evidence type="ECO:0000259" key="1">
    <source>
        <dbReference type="Pfam" id="PF01710"/>
    </source>
</evidence>
<organism evidence="2 3">
    <name type="scientific">Holospora obtusa F1</name>
    <dbReference type="NCBI Taxonomy" id="1399147"/>
    <lineage>
        <taxon>Bacteria</taxon>
        <taxon>Pseudomonadati</taxon>
        <taxon>Pseudomonadota</taxon>
        <taxon>Alphaproteobacteria</taxon>
        <taxon>Holosporales</taxon>
        <taxon>Holosporaceae</taxon>
        <taxon>Holospora</taxon>
    </lineage>
</organism>
<dbReference type="InterPro" id="IPR009057">
    <property type="entry name" value="Homeodomain-like_sf"/>
</dbReference>
<protein>
    <submittedName>
        <fullName evidence="2">Transposase</fullName>
    </submittedName>
</protein>
<dbReference type="eggNOG" id="COG2963">
    <property type="taxonomic scope" value="Bacteria"/>
</dbReference>
<dbReference type="Proteomes" id="UP000019112">
    <property type="component" value="Unassembled WGS sequence"/>
</dbReference>
<name>W6TEK5_HOLOB</name>
<keyword evidence="3" id="KW-1185">Reference proteome</keyword>
<accession>W6TEK5</accession>
<dbReference type="InterPro" id="IPR002622">
    <property type="entry name" value="Transposase_14"/>
</dbReference>
<gene>
    <name evidence="2" type="ORF">P618_200632</name>
</gene>
<dbReference type="Pfam" id="PF01710">
    <property type="entry name" value="HTH_Tnp_IS630"/>
    <property type="match status" value="1"/>
</dbReference>
<dbReference type="AlphaFoldDB" id="W6TEK5"/>
<dbReference type="OrthoDB" id="9809060at2"/>
<reference evidence="2 3" key="1">
    <citation type="journal article" date="2014" name="FEMS Microbiol. Lett.">
        <title>Draft genome sequences of three Holospora species (Holospora obtusa, Holospora undulata, and Holospora elegans), endonuclear symbiotic bacteria of the ciliate Paramecium caudatum.</title>
        <authorList>
            <person name="Dohra H."/>
            <person name="Tanaka K."/>
            <person name="Suzuki T."/>
            <person name="Fujishima M."/>
            <person name="Suzuki H."/>
        </authorList>
    </citation>
    <scope>NUCLEOTIDE SEQUENCE [LARGE SCALE GENOMIC DNA]</scope>
    <source>
        <strain evidence="2 3">F1</strain>
    </source>
</reference>